<gene>
    <name evidence="7" type="ORF">PHYBLDRAFT_146331</name>
</gene>
<dbReference type="OrthoDB" id="5599552at2759"/>
<evidence type="ECO:0000256" key="4">
    <source>
        <dbReference type="ARBA" id="ARBA00023242"/>
    </source>
</evidence>
<dbReference type="InParanoid" id="A0A162NC91"/>
<dbReference type="STRING" id="763407.A0A162NC91"/>
<keyword evidence="2" id="KW-0805">Transcription regulation</keyword>
<keyword evidence="3" id="KW-0804">Transcription</keyword>
<dbReference type="EMBL" id="KV440982">
    <property type="protein sequence ID" value="OAD73018.1"/>
    <property type="molecule type" value="Genomic_DNA"/>
</dbReference>
<name>A0A162NC91_PHYB8</name>
<proteinExistence type="predicted"/>
<evidence type="ECO:0000313" key="8">
    <source>
        <dbReference type="Proteomes" id="UP000077315"/>
    </source>
</evidence>
<evidence type="ECO:0000256" key="1">
    <source>
        <dbReference type="ARBA" id="ARBA00004123"/>
    </source>
</evidence>
<dbReference type="Pfam" id="PF11754">
    <property type="entry name" value="Velvet"/>
    <property type="match status" value="2"/>
</dbReference>
<evidence type="ECO:0000256" key="2">
    <source>
        <dbReference type="ARBA" id="ARBA00023015"/>
    </source>
</evidence>
<protein>
    <recommendedName>
        <fullName evidence="6">Velvet domain-containing protein</fullName>
    </recommendedName>
</protein>
<dbReference type="PROSITE" id="PS51821">
    <property type="entry name" value="VELVET"/>
    <property type="match status" value="1"/>
</dbReference>
<dbReference type="AlphaFoldDB" id="A0A162NC91"/>
<dbReference type="RefSeq" id="XP_018291058.1">
    <property type="nucleotide sequence ID" value="XM_018431627.1"/>
</dbReference>
<dbReference type="InterPro" id="IPR037525">
    <property type="entry name" value="Velvet_dom"/>
</dbReference>
<dbReference type="Proteomes" id="UP000077315">
    <property type="component" value="Unassembled WGS sequence"/>
</dbReference>
<keyword evidence="4" id="KW-0539">Nucleus</keyword>
<feature type="domain" description="Velvet" evidence="6">
    <location>
        <begin position="14"/>
        <end position="184"/>
    </location>
</feature>
<dbReference type="GeneID" id="28992533"/>
<comment type="subcellular location">
    <subcellularLocation>
        <location evidence="1">Nucleus</location>
    </subcellularLocation>
</comment>
<evidence type="ECO:0000256" key="3">
    <source>
        <dbReference type="ARBA" id="ARBA00023163"/>
    </source>
</evidence>
<dbReference type="VEuPathDB" id="FungiDB:PHYBLDRAFT_146331"/>
<dbReference type="GO" id="GO:0005634">
    <property type="term" value="C:nucleus"/>
    <property type="evidence" value="ECO:0007669"/>
    <property type="project" value="UniProtKB-SubCell"/>
</dbReference>
<dbReference type="InterPro" id="IPR038491">
    <property type="entry name" value="Velvet_dom_sf"/>
</dbReference>
<evidence type="ECO:0000259" key="6">
    <source>
        <dbReference type="PROSITE" id="PS51821"/>
    </source>
</evidence>
<reference evidence="8" key="1">
    <citation type="submission" date="2015-06" db="EMBL/GenBank/DDBJ databases">
        <title>Expansion of signal transduction pathways in fungi by whole-genome duplication.</title>
        <authorList>
            <consortium name="DOE Joint Genome Institute"/>
            <person name="Corrochano L.M."/>
            <person name="Kuo A."/>
            <person name="Marcet-Houben M."/>
            <person name="Polaino S."/>
            <person name="Salamov A."/>
            <person name="Villalobos J.M."/>
            <person name="Alvarez M.I."/>
            <person name="Avalos J."/>
            <person name="Benito E.P."/>
            <person name="Benoit I."/>
            <person name="Burger G."/>
            <person name="Camino L.P."/>
            <person name="Canovas D."/>
            <person name="Cerda-Olmedo E."/>
            <person name="Cheng J.-F."/>
            <person name="Dominguez A."/>
            <person name="Elias M."/>
            <person name="Eslava A.P."/>
            <person name="Glaser F."/>
            <person name="Grimwood J."/>
            <person name="Gutierrez G."/>
            <person name="Heitman J."/>
            <person name="Henrissat B."/>
            <person name="Iturriaga E.A."/>
            <person name="Lang B.F."/>
            <person name="Lavin J.L."/>
            <person name="Lee S."/>
            <person name="Li W."/>
            <person name="Lindquist E."/>
            <person name="Lopez-Garcia S."/>
            <person name="Luque E.M."/>
            <person name="Marcos A.T."/>
            <person name="Martin J."/>
            <person name="McCluskey K."/>
            <person name="Medina H.R."/>
            <person name="Miralles-Duran A."/>
            <person name="Miyazaki A."/>
            <person name="Munoz-Torres E."/>
            <person name="Oguiza J.A."/>
            <person name="Ohm R."/>
            <person name="Olmedo M."/>
            <person name="Orejas M."/>
            <person name="Ortiz-Castellanos L."/>
            <person name="Pisabarro A.G."/>
            <person name="Rodriguez-Romero J."/>
            <person name="Ruiz-Herrera J."/>
            <person name="Ruiz-Vazquez R."/>
            <person name="Sanz C."/>
            <person name="Schackwitz W."/>
            <person name="Schmutz J."/>
            <person name="Shahriari M."/>
            <person name="Shelest E."/>
            <person name="Silva-Franco F."/>
            <person name="Soanes D."/>
            <person name="Syed K."/>
            <person name="Tagua V.G."/>
            <person name="Talbot N.J."/>
            <person name="Thon M."/>
            <person name="De vries R.P."/>
            <person name="Wiebenga A."/>
            <person name="Yadav J.S."/>
            <person name="Braun E.L."/>
            <person name="Baker S."/>
            <person name="Garre V."/>
            <person name="Horwitz B."/>
            <person name="Torres-Martinez S."/>
            <person name="Idnurm A."/>
            <person name="Herrera-Estrella A."/>
            <person name="Gabaldon T."/>
            <person name="Grigoriev I.V."/>
        </authorList>
    </citation>
    <scope>NUCLEOTIDE SEQUENCE [LARGE SCALE GENOMIC DNA]</scope>
    <source>
        <strain evidence="8">NRRL 1555(-)</strain>
    </source>
</reference>
<dbReference type="PANTHER" id="PTHR33572">
    <property type="entry name" value="SPORE DEVELOPMENT REGULATOR VOSA"/>
    <property type="match status" value="1"/>
</dbReference>
<evidence type="ECO:0000313" key="7">
    <source>
        <dbReference type="EMBL" id="OAD73018.1"/>
    </source>
</evidence>
<evidence type="ECO:0000256" key="5">
    <source>
        <dbReference type="SAM" id="MobiDB-lite"/>
    </source>
</evidence>
<dbReference type="Gene3D" id="2.60.40.3960">
    <property type="entry name" value="Velvet domain"/>
    <property type="match status" value="1"/>
</dbReference>
<dbReference type="InterPro" id="IPR021740">
    <property type="entry name" value="Velvet"/>
</dbReference>
<organism evidence="7 8">
    <name type="scientific">Phycomyces blakesleeanus (strain ATCC 8743b / DSM 1359 / FGSC 10004 / NBRC 33097 / NRRL 1555)</name>
    <dbReference type="NCBI Taxonomy" id="763407"/>
    <lineage>
        <taxon>Eukaryota</taxon>
        <taxon>Fungi</taxon>
        <taxon>Fungi incertae sedis</taxon>
        <taxon>Mucoromycota</taxon>
        <taxon>Mucoromycotina</taxon>
        <taxon>Mucoromycetes</taxon>
        <taxon>Mucorales</taxon>
        <taxon>Phycomycetaceae</taxon>
        <taxon>Phycomyces</taxon>
    </lineage>
</organism>
<accession>A0A162NC91</accession>
<keyword evidence="8" id="KW-1185">Reference proteome</keyword>
<feature type="region of interest" description="Disordered" evidence="5">
    <location>
        <begin position="251"/>
        <end position="270"/>
    </location>
</feature>
<dbReference type="PANTHER" id="PTHR33572:SF18">
    <property type="entry name" value="SPORE DEVELOPMENT REGULATOR VOSA"/>
    <property type="match status" value="1"/>
</dbReference>
<sequence length="379" mass="43238">MFPVPLIGTSRSANQSFEFLQHHVVLRQQPRRAKMSISNERERRPIEPAPILQLQWPKINLQSPFYFMIVSLINATDPTNSLLPSHDYFSGSTVSSLHQLKDVDNTSTTSSGGFFVFGDLAVKQEGRYKLQFNLFEIVNNKALSRFITVSDVFTVYSARSFGSPERSTFLSRIFSDQGIKLRIYKERRLKTVSKQKLDYFRETQIDKLKLVSQWSRATRDTFDRYSNISNDVYFGRWQSVLLNPAKSSRSNTWSTKRSKECSITENNSADRAPKTNITMHSIVLPPQPTEVSLMSTPQFSISPTETCSSLEQPKDCFQPYISPMLLNTADTQTPDQYLPSLQHILEKPYMSSSLVLPAPFSANPLPLAHCFGFVENFSR</sequence>